<feature type="active site" description="Proton donor/acceptor" evidence="9">
    <location>
        <position position="285"/>
    </location>
</feature>
<feature type="binding site" evidence="11">
    <location>
        <position position="218"/>
    </location>
    <ligand>
        <name>NAD(+)</name>
        <dbReference type="ChEBI" id="CHEBI:57540"/>
    </ligand>
</feature>
<evidence type="ECO:0000256" key="7">
    <source>
        <dbReference type="ARBA" id="ARBA00072341"/>
    </source>
</evidence>
<evidence type="ECO:0000256" key="1">
    <source>
        <dbReference type="ARBA" id="ARBA00005206"/>
    </source>
</evidence>
<dbReference type="SUPFAM" id="SSF52283">
    <property type="entry name" value="Formate/glycerate dehydrogenase catalytic domain-like"/>
    <property type="match status" value="1"/>
</dbReference>
<dbReference type="Pfam" id="PF01262">
    <property type="entry name" value="AlaDh_PNT_C"/>
    <property type="match status" value="1"/>
</dbReference>
<feature type="binding site" evidence="11">
    <location>
        <position position="294"/>
    </location>
    <ligand>
        <name>NAD(+)</name>
        <dbReference type="ChEBI" id="CHEBI:57540"/>
    </ligand>
</feature>
<keyword evidence="5 8" id="KW-0520">NAD</keyword>
<dbReference type="GO" id="GO:0005886">
    <property type="term" value="C:plasma membrane"/>
    <property type="evidence" value="ECO:0007669"/>
    <property type="project" value="TreeGrafter"/>
</dbReference>
<evidence type="ECO:0000259" key="13">
    <source>
        <dbReference type="SMART" id="SM01003"/>
    </source>
</evidence>
<dbReference type="AlphaFoldDB" id="A0A839XPX5"/>
<dbReference type="SMART" id="SM01002">
    <property type="entry name" value="AlaDh_PNT_C"/>
    <property type="match status" value="1"/>
</dbReference>
<dbReference type="PIRSF" id="PIRSF000183">
    <property type="entry name" value="Alanine_dh"/>
    <property type="match status" value="1"/>
</dbReference>
<feature type="binding site" evidence="11">
    <location>
        <begin position="254"/>
        <end position="255"/>
    </location>
    <ligand>
        <name>NAD(+)</name>
        <dbReference type="ChEBI" id="CHEBI:57540"/>
    </ligand>
</feature>
<evidence type="ECO:0000313" key="14">
    <source>
        <dbReference type="EMBL" id="MBB3663949.1"/>
    </source>
</evidence>
<evidence type="ECO:0000256" key="10">
    <source>
        <dbReference type="PIRSR" id="PIRSR000183-2"/>
    </source>
</evidence>
<evidence type="ECO:0000256" key="4">
    <source>
        <dbReference type="ARBA" id="ARBA00023002"/>
    </source>
</evidence>
<dbReference type="EC" id="1.4.1.1" evidence="3 8"/>
<dbReference type="CDD" id="cd05305">
    <property type="entry name" value="L-AlaDH"/>
    <property type="match status" value="1"/>
</dbReference>
<feature type="active site" description="Proton donor/acceptor" evidence="9">
    <location>
        <position position="111"/>
    </location>
</feature>
<sequence length="383" mass="40310">MRRPSGRAPATEEEAVRIAVPKEVKKHEYRVALTPAGAHELTARGHQVYVETGAGLGSAVRDEEYASAGAKILPTADDTWSEGDIVLKVKEPISEEYGRLRSNQVLFTYLHLAADRALTEALMAAGTTSIAYETVQLPNGTLPLLAPMSEVAGRLAPQVGAYSLMQPGGGRGVLIGGVPGVHPARVVVIGGGVAGLNAARIALGLGADVEVLDTNVDRLRQIDSDFGGRIRTVTSNAFSLEQAVLEADLVVGAVLVAGAKAPKLVSNDLVARMKPGSVLVDISIDQGGCFADSRPTTHDEPTYRVHNSVFYCVANMPGAVPRTSTYGLTNVTLPYVLRLAEDGWEGALWADPNLAKGLNTHAGALTNEPVAKAHELTYTPADL</sequence>
<name>A0A839XPX5_9PSEU</name>
<dbReference type="InterPro" id="IPR036291">
    <property type="entry name" value="NAD(P)-bd_dom_sf"/>
</dbReference>
<dbReference type="UniPathway" id="UPA00527">
    <property type="reaction ID" value="UER00585"/>
</dbReference>
<gene>
    <name evidence="14" type="ORF">FB384_002853</name>
</gene>
<reference evidence="14 15" key="1">
    <citation type="submission" date="2020-08" db="EMBL/GenBank/DDBJ databases">
        <title>Sequencing the genomes of 1000 actinobacteria strains.</title>
        <authorList>
            <person name="Klenk H.-P."/>
        </authorList>
    </citation>
    <scope>NUCLEOTIDE SEQUENCE [LARGE SCALE GENOMIC DNA]</scope>
    <source>
        <strain evidence="14 15">DSM 45267</strain>
    </source>
</reference>
<feature type="binding site" evidence="10">
    <location>
        <position position="90"/>
    </location>
    <ligand>
        <name>substrate</name>
    </ligand>
</feature>
<keyword evidence="11" id="KW-0547">Nucleotide-binding</keyword>
<comment type="similarity">
    <text evidence="2 8">Belongs to the AlaDH/PNT family.</text>
</comment>
<comment type="pathway">
    <text evidence="1 8">Amino-acid degradation; L-alanine degradation via dehydrogenase pathway; NH(3) and pyruvate from L-alanine: step 1/1.</text>
</comment>
<evidence type="ECO:0000256" key="3">
    <source>
        <dbReference type="ARBA" id="ARBA00012897"/>
    </source>
</evidence>
<proteinExistence type="inferred from homology"/>
<protein>
    <recommendedName>
        <fullName evidence="7 8">Alanine dehydrogenase</fullName>
        <ecNumber evidence="3 8">1.4.1.1</ecNumber>
    </recommendedName>
</protein>
<dbReference type="PANTHER" id="PTHR42795:SF1">
    <property type="entry name" value="ALANINE DEHYDROGENASE"/>
    <property type="match status" value="1"/>
</dbReference>
<accession>A0A839XPX5</accession>
<evidence type="ECO:0000256" key="5">
    <source>
        <dbReference type="ARBA" id="ARBA00023027"/>
    </source>
</evidence>
<dbReference type="InterPro" id="IPR008143">
    <property type="entry name" value="Ala_DH/PNT_CS2"/>
</dbReference>
<dbReference type="InterPro" id="IPR008141">
    <property type="entry name" value="Ala_DH"/>
</dbReference>
<feature type="binding site" evidence="10">
    <location>
        <position position="30"/>
    </location>
    <ligand>
        <name>substrate</name>
    </ligand>
</feature>
<comment type="function">
    <text evidence="8">Catalyzes the reversible reductive amination of pyruvate to L-alanine.</text>
</comment>
<dbReference type="PROSITE" id="PS00837">
    <property type="entry name" value="ALADH_PNT_2"/>
    <property type="match status" value="1"/>
</dbReference>
<feature type="binding site" evidence="11">
    <location>
        <position position="235"/>
    </location>
    <ligand>
        <name>NAD(+)</name>
        <dbReference type="ChEBI" id="CHEBI:57540"/>
    </ligand>
</feature>
<comment type="caution">
    <text evidence="14">The sequence shown here is derived from an EMBL/GenBank/DDBJ whole genome shotgun (WGS) entry which is preliminary data.</text>
</comment>
<evidence type="ECO:0000256" key="6">
    <source>
        <dbReference type="ARBA" id="ARBA00065528"/>
    </source>
</evidence>
<dbReference type="SUPFAM" id="SSF51735">
    <property type="entry name" value="NAD(P)-binding Rossmann-fold domains"/>
    <property type="match status" value="1"/>
</dbReference>
<dbReference type="Gene3D" id="3.40.50.720">
    <property type="entry name" value="NAD(P)-binding Rossmann-like Domain"/>
    <property type="match status" value="2"/>
</dbReference>
<dbReference type="Pfam" id="PF05222">
    <property type="entry name" value="AlaDh_PNT_N"/>
    <property type="match status" value="1"/>
</dbReference>
<evidence type="ECO:0000256" key="8">
    <source>
        <dbReference type="PIRNR" id="PIRNR000183"/>
    </source>
</evidence>
<comment type="catalytic activity">
    <reaction evidence="8">
        <text>L-alanine + NAD(+) + H2O = pyruvate + NH4(+) + NADH + H(+)</text>
        <dbReference type="Rhea" id="RHEA:18405"/>
        <dbReference type="ChEBI" id="CHEBI:15361"/>
        <dbReference type="ChEBI" id="CHEBI:15377"/>
        <dbReference type="ChEBI" id="CHEBI:15378"/>
        <dbReference type="ChEBI" id="CHEBI:28938"/>
        <dbReference type="ChEBI" id="CHEBI:57540"/>
        <dbReference type="ChEBI" id="CHEBI:57945"/>
        <dbReference type="ChEBI" id="CHEBI:57972"/>
        <dbReference type="EC" id="1.4.1.1"/>
    </reaction>
</comment>
<evidence type="ECO:0000313" key="15">
    <source>
        <dbReference type="Proteomes" id="UP000564573"/>
    </source>
</evidence>
<comment type="subunit">
    <text evidence="6">Homohexamer. Trimer of dimers.</text>
</comment>
<dbReference type="NCBIfam" id="TIGR00518">
    <property type="entry name" value="alaDH"/>
    <property type="match status" value="1"/>
</dbReference>
<feature type="binding site" evidence="11">
    <location>
        <begin position="282"/>
        <end position="285"/>
    </location>
    <ligand>
        <name>NAD(+)</name>
        <dbReference type="ChEBI" id="CHEBI:57540"/>
    </ligand>
</feature>
<dbReference type="FunFam" id="3.40.50.720:FF:000049">
    <property type="entry name" value="Alanine dehydrogenase"/>
    <property type="match status" value="1"/>
</dbReference>
<dbReference type="GO" id="GO:0000166">
    <property type="term" value="F:nucleotide binding"/>
    <property type="evidence" value="ECO:0007669"/>
    <property type="project" value="UniProtKB-KW"/>
</dbReference>
<dbReference type="GO" id="GO:0042853">
    <property type="term" value="P:L-alanine catabolic process"/>
    <property type="evidence" value="ECO:0007669"/>
    <property type="project" value="UniProtKB-UniPathway"/>
</dbReference>
<organism evidence="14 15">
    <name type="scientific">Prauserella sediminis</name>
    <dbReference type="NCBI Taxonomy" id="577680"/>
    <lineage>
        <taxon>Bacteria</taxon>
        <taxon>Bacillati</taxon>
        <taxon>Actinomycetota</taxon>
        <taxon>Actinomycetes</taxon>
        <taxon>Pseudonocardiales</taxon>
        <taxon>Pseudonocardiaceae</taxon>
        <taxon>Prauserella</taxon>
        <taxon>Prauserella salsuginis group</taxon>
    </lineage>
</organism>
<feature type="binding site" evidence="11">
    <location>
        <position position="149"/>
    </location>
    <ligand>
        <name>NAD(+)</name>
        <dbReference type="ChEBI" id="CHEBI:57540"/>
    </ligand>
</feature>
<evidence type="ECO:0000256" key="9">
    <source>
        <dbReference type="PIRSR" id="PIRSR000183-1"/>
    </source>
</evidence>
<dbReference type="GO" id="GO:0000286">
    <property type="term" value="F:alanine dehydrogenase activity"/>
    <property type="evidence" value="ECO:0007669"/>
    <property type="project" value="UniProtKB-UniRule"/>
</dbReference>
<keyword evidence="4 8" id="KW-0560">Oxidoreductase</keyword>
<keyword evidence="15" id="KW-1185">Reference proteome</keyword>
<feature type="binding site" evidence="11">
    <location>
        <position position="213"/>
    </location>
    <ligand>
        <name>NAD(+)</name>
        <dbReference type="ChEBI" id="CHEBI:57540"/>
    </ligand>
</feature>
<feature type="domain" description="Alanine dehydrogenase/pyridine nucleotide transhydrogenase NAD(H)-binding" evidence="12">
    <location>
        <begin position="164"/>
        <end position="312"/>
    </location>
</feature>
<dbReference type="Proteomes" id="UP000564573">
    <property type="component" value="Unassembled WGS sequence"/>
</dbReference>
<dbReference type="InterPro" id="IPR007886">
    <property type="entry name" value="AlaDH/PNT_N"/>
</dbReference>
<feature type="binding site" evidence="11">
    <location>
        <begin position="313"/>
        <end position="316"/>
    </location>
    <ligand>
        <name>NAD(+)</name>
        <dbReference type="ChEBI" id="CHEBI:57540"/>
    </ligand>
</feature>
<dbReference type="InterPro" id="IPR007698">
    <property type="entry name" value="AlaDH/PNT_NAD(H)-bd"/>
</dbReference>
<feature type="domain" description="Alanine dehydrogenase/pyridine nucleotide transhydrogenase N-terminal" evidence="13">
    <location>
        <begin position="19"/>
        <end position="152"/>
    </location>
</feature>
<dbReference type="EMBL" id="JACIBS010000001">
    <property type="protein sequence ID" value="MBB3663949.1"/>
    <property type="molecule type" value="Genomic_DNA"/>
</dbReference>
<evidence type="ECO:0000256" key="2">
    <source>
        <dbReference type="ARBA" id="ARBA00005689"/>
    </source>
</evidence>
<dbReference type="SMART" id="SM01003">
    <property type="entry name" value="AlaDh_PNT_N"/>
    <property type="match status" value="1"/>
</dbReference>
<dbReference type="PANTHER" id="PTHR42795">
    <property type="entry name" value="ALANINE DEHYDROGENASE"/>
    <property type="match status" value="1"/>
</dbReference>
<evidence type="ECO:0000259" key="12">
    <source>
        <dbReference type="SMART" id="SM01002"/>
    </source>
</evidence>
<evidence type="ECO:0000256" key="11">
    <source>
        <dbReference type="PIRSR" id="PIRSR000183-3"/>
    </source>
</evidence>